<sequence length="255" mass="28035">MSILRIYHYTGSIDAVYKGNATKRMSDSEPKSPLVTPDGEEPTDDEVQGLRHVSDRILLASWYVAAISLIERFTYYGINSPFHNYAQSRLDGPLRPGTLSLGQASAQASATDLNDAFQFIVYLSPIGWAIVADTWLSRYEAIYIATVSEVAVRAFITDCYGVYFTGTWVIFATPTSYALYHDTDLGCLLCGIIAAGLGLGGFKACVSPFMGLATPPNDMRHRPNLSSAEQYTKSTLRVKTMKNTSRSILDRSLSL</sequence>
<comment type="caution">
    <text evidence="2">The sequence shown here is derived from an EMBL/GenBank/DDBJ whole genome shotgun (WGS) entry which is preliminary data.</text>
</comment>
<dbReference type="Proteomes" id="UP001590950">
    <property type="component" value="Unassembled WGS sequence"/>
</dbReference>
<evidence type="ECO:0000313" key="2">
    <source>
        <dbReference type="EMBL" id="KAL2036815.1"/>
    </source>
</evidence>
<accession>A0ABR3ZTI9</accession>
<name>A0ABR3ZTI9_9LECA</name>
<proteinExistence type="predicted"/>
<dbReference type="InterPro" id="IPR036259">
    <property type="entry name" value="MFS_trans_sf"/>
</dbReference>
<feature type="region of interest" description="Disordered" evidence="1">
    <location>
        <begin position="23"/>
        <end position="46"/>
    </location>
</feature>
<reference evidence="2 3" key="1">
    <citation type="submission" date="2024-09" db="EMBL/GenBank/DDBJ databases">
        <title>Rethinking Asexuality: The Enigmatic Case of Functional Sexual Genes in Lepraria (Stereocaulaceae).</title>
        <authorList>
            <person name="Doellman M."/>
            <person name="Sun Y."/>
            <person name="Barcenas-Pena A."/>
            <person name="Lumbsch H.T."/>
            <person name="Grewe F."/>
        </authorList>
    </citation>
    <scope>NUCLEOTIDE SEQUENCE [LARGE SCALE GENOMIC DNA]</scope>
    <source>
        <strain evidence="2 3">Mercado 3170</strain>
    </source>
</reference>
<dbReference type="EMBL" id="JBEFKJ010000050">
    <property type="protein sequence ID" value="KAL2036815.1"/>
    <property type="molecule type" value="Genomic_DNA"/>
</dbReference>
<keyword evidence="3" id="KW-1185">Reference proteome</keyword>
<organism evidence="2 3">
    <name type="scientific">Stereocaulon virgatum</name>
    <dbReference type="NCBI Taxonomy" id="373712"/>
    <lineage>
        <taxon>Eukaryota</taxon>
        <taxon>Fungi</taxon>
        <taxon>Dikarya</taxon>
        <taxon>Ascomycota</taxon>
        <taxon>Pezizomycotina</taxon>
        <taxon>Lecanoromycetes</taxon>
        <taxon>OSLEUM clade</taxon>
        <taxon>Lecanoromycetidae</taxon>
        <taxon>Lecanorales</taxon>
        <taxon>Lecanorineae</taxon>
        <taxon>Stereocaulaceae</taxon>
        <taxon>Stereocaulon</taxon>
    </lineage>
</organism>
<evidence type="ECO:0000313" key="3">
    <source>
        <dbReference type="Proteomes" id="UP001590950"/>
    </source>
</evidence>
<protein>
    <submittedName>
        <fullName evidence="2">Uncharacterized protein</fullName>
    </submittedName>
</protein>
<evidence type="ECO:0000256" key="1">
    <source>
        <dbReference type="SAM" id="MobiDB-lite"/>
    </source>
</evidence>
<dbReference type="Gene3D" id="1.20.1250.20">
    <property type="entry name" value="MFS general substrate transporter like domains"/>
    <property type="match status" value="1"/>
</dbReference>
<gene>
    <name evidence="2" type="ORF">N7G274_010473</name>
</gene>